<proteinExistence type="predicted"/>
<protein>
    <submittedName>
        <fullName evidence="1">Uncharacterized protein</fullName>
    </submittedName>
</protein>
<dbReference type="EMBL" id="LAZR01017226">
    <property type="protein sequence ID" value="KKM01331.1"/>
    <property type="molecule type" value="Genomic_DNA"/>
</dbReference>
<dbReference type="AlphaFoldDB" id="A0A0F9J623"/>
<evidence type="ECO:0000313" key="1">
    <source>
        <dbReference type="EMBL" id="KKM01331.1"/>
    </source>
</evidence>
<gene>
    <name evidence="1" type="ORF">LCGC14_1795560</name>
</gene>
<reference evidence="1" key="1">
    <citation type="journal article" date="2015" name="Nature">
        <title>Complex archaea that bridge the gap between prokaryotes and eukaryotes.</title>
        <authorList>
            <person name="Spang A."/>
            <person name="Saw J.H."/>
            <person name="Jorgensen S.L."/>
            <person name="Zaremba-Niedzwiedzka K."/>
            <person name="Martijn J."/>
            <person name="Lind A.E."/>
            <person name="van Eijk R."/>
            <person name="Schleper C."/>
            <person name="Guy L."/>
            <person name="Ettema T.J."/>
        </authorList>
    </citation>
    <scope>NUCLEOTIDE SEQUENCE</scope>
</reference>
<accession>A0A0F9J623</accession>
<sequence length="155" mass="17837">MAKNKITLFAQKLEGMSFDFENPDDFEDFEQQALPGRYVFEIKRDRPPKSQKQCAVIFALMIKDTIIQANDKAIGVDDLLVHLIDGRIPKGQMLTTDFLHELMYVICPTTDKDGRRITLSKMNTVQASALFERYRNIMAPLGIVIDDPDKNWRVK</sequence>
<name>A0A0F9J623_9ZZZZ</name>
<organism evidence="1">
    <name type="scientific">marine sediment metagenome</name>
    <dbReference type="NCBI Taxonomy" id="412755"/>
    <lineage>
        <taxon>unclassified sequences</taxon>
        <taxon>metagenomes</taxon>
        <taxon>ecological metagenomes</taxon>
    </lineage>
</organism>
<comment type="caution">
    <text evidence="1">The sequence shown here is derived from an EMBL/GenBank/DDBJ whole genome shotgun (WGS) entry which is preliminary data.</text>
</comment>